<comment type="cofactor">
    <cofactor evidence="1">
        <name>Zn(2+)</name>
        <dbReference type="ChEBI" id="CHEBI:29105"/>
    </cofactor>
</comment>
<comment type="similarity">
    <text evidence="3">Belongs to the peptidase M13 family.</text>
</comment>
<feature type="domain" description="Peptidase M13 N-terminal" evidence="11">
    <location>
        <begin position="394"/>
        <end position="637"/>
    </location>
</feature>
<dbReference type="Gene3D" id="1.10.1380.10">
    <property type="entry name" value="Neutral endopeptidase , domain2"/>
    <property type="match status" value="2"/>
</dbReference>
<dbReference type="Gene3D" id="3.40.390.10">
    <property type="entry name" value="Collagenase (Catalytic Domain)"/>
    <property type="match status" value="3"/>
</dbReference>
<keyword evidence="7" id="KW-0862">Zinc</keyword>
<dbReference type="PANTHER" id="PTHR11733">
    <property type="entry name" value="ZINC METALLOPROTEASE FAMILY M13 NEPRILYSIN-RELATED"/>
    <property type="match status" value="1"/>
</dbReference>
<dbReference type="EMBL" id="JAANIA010000071">
    <property type="protein sequence ID" value="KAG5327425.1"/>
    <property type="molecule type" value="Genomic_DNA"/>
</dbReference>
<comment type="subcellular location">
    <subcellularLocation>
        <location evidence="2">Cell membrane</location>
        <topology evidence="2">Single-pass type II membrane protein</topology>
    </subcellularLocation>
</comment>
<dbReference type="CDD" id="cd08662">
    <property type="entry name" value="M13"/>
    <property type="match status" value="1"/>
</dbReference>
<dbReference type="GO" id="GO:0005886">
    <property type="term" value="C:plasma membrane"/>
    <property type="evidence" value="ECO:0007669"/>
    <property type="project" value="UniProtKB-SubCell"/>
</dbReference>
<dbReference type="Proteomes" id="UP000668214">
    <property type="component" value="Unassembled WGS sequence"/>
</dbReference>
<comment type="caution">
    <text evidence="12">The sequence shown here is derived from an EMBL/GenBank/DDBJ whole genome shotgun (WGS) entry which is preliminary data.</text>
</comment>
<name>A0A836JVL9_9HYME</name>
<evidence type="ECO:0000256" key="5">
    <source>
        <dbReference type="ARBA" id="ARBA00022723"/>
    </source>
</evidence>
<feature type="compositionally biased region" description="Basic residues" evidence="9">
    <location>
        <begin position="309"/>
        <end position="322"/>
    </location>
</feature>
<evidence type="ECO:0000256" key="8">
    <source>
        <dbReference type="ARBA" id="ARBA00023049"/>
    </source>
</evidence>
<dbReference type="GO" id="GO:0004222">
    <property type="term" value="F:metalloendopeptidase activity"/>
    <property type="evidence" value="ECO:0007669"/>
    <property type="project" value="InterPro"/>
</dbReference>
<dbReference type="Pfam" id="PF01431">
    <property type="entry name" value="Peptidase_M13"/>
    <property type="match status" value="2"/>
</dbReference>
<dbReference type="AlphaFoldDB" id="A0A836JVL9"/>
<dbReference type="GO" id="GO:0016485">
    <property type="term" value="P:protein processing"/>
    <property type="evidence" value="ECO:0007669"/>
    <property type="project" value="TreeGrafter"/>
</dbReference>
<dbReference type="GO" id="GO:0046872">
    <property type="term" value="F:metal ion binding"/>
    <property type="evidence" value="ECO:0007669"/>
    <property type="project" value="UniProtKB-KW"/>
</dbReference>
<keyword evidence="4" id="KW-0645">Protease</keyword>
<evidence type="ECO:0000256" key="4">
    <source>
        <dbReference type="ARBA" id="ARBA00022670"/>
    </source>
</evidence>
<keyword evidence="5" id="KW-0479">Metal-binding</keyword>
<dbReference type="PRINTS" id="PR00786">
    <property type="entry name" value="NEPRILYSIN"/>
</dbReference>
<feature type="domain" description="Peptidase M13 C-terminal" evidence="10">
    <location>
        <begin position="792"/>
        <end position="847"/>
    </location>
</feature>
<accession>A0A836JVL9</accession>
<feature type="domain" description="Peptidase M13 C-terminal" evidence="10">
    <location>
        <begin position="697"/>
        <end position="784"/>
    </location>
</feature>
<dbReference type="SUPFAM" id="SSF55486">
    <property type="entry name" value="Metalloproteases ('zincins'), catalytic domain"/>
    <property type="match status" value="2"/>
</dbReference>
<evidence type="ECO:0000256" key="3">
    <source>
        <dbReference type="ARBA" id="ARBA00007357"/>
    </source>
</evidence>
<feature type="non-terminal residue" evidence="12">
    <location>
        <position position="1"/>
    </location>
</feature>
<evidence type="ECO:0000256" key="2">
    <source>
        <dbReference type="ARBA" id="ARBA00004401"/>
    </source>
</evidence>
<dbReference type="InterPro" id="IPR018497">
    <property type="entry name" value="Peptidase_M13_C"/>
</dbReference>
<feature type="domain" description="Peptidase M13 N-terminal" evidence="11">
    <location>
        <begin position="57"/>
        <end position="192"/>
    </location>
</feature>
<evidence type="ECO:0000256" key="6">
    <source>
        <dbReference type="ARBA" id="ARBA00022801"/>
    </source>
</evidence>
<keyword evidence="13" id="KW-1185">Reference proteome</keyword>
<dbReference type="InterPro" id="IPR024079">
    <property type="entry name" value="MetalloPept_cat_dom_sf"/>
</dbReference>
<reference evidence="12" key="1">
    <citation type="submission" date="2020-02" db="EMBL/GenBank/DDBJ databases">
        <title>Relaxed selection underlies rapid genomic changes in the transitions from sociality to social parasitism in ants.</title>
        <authorList>
            <person name="Bi X."/>
        </authorList>
    </citation>
    <scope>NUCLEOTIDE SEQUENCE</scope>
    <source>
        <strain evidence="12">BGI-DK2014c</strain>
        <tissue evidence="12">Whole body</tissue>
    </source>
</reference>
<evidence type="ECO:0000313" key="12">
    <source>
        <dbReference type="EMBL" id="KAG5327425.1"/>
    </source>
</evidence>
<evidence type="ECO:0000259" key="11">
    <source>
        <dbReference type="Pfam" id="PF05649"/>
    </source>
</evidence>
<dbReference type="InterPro" id="IPR008753">
    <property type="entry name" value="Peptidase_M13_N"/>
</dbReference>
<dbReference type="PROSITE" id="PS51885">
    <property type="entry name" value="NEPRILYSIN"/>
    <property type="match status" value="1"/>
</dbReference>
<evidence type="ECO:0000256" key="1">
    <source>
        <dbReference type="ARBA" id="ARBA00001947"/>
    </source>
</evidence>
<dbReference type="InterPro" id="IPR042089">
    <property type="entry name" value="Peptidase_M13_dom_2"/>
</dbReference>
<evidence type="ECO:0000313" key="13">
    <source>
        <dbReference type="Proteomes" id="UP000668214"/>
    </source>
</evidence>
<feature type="compositionally biased region" description="Basic and acidic residues" evidence="9">
    <location>
        <begin position="269"/>
        <end position="308"/>
    </location>
</feature>
<feature type="compositionally biased region" description="Acidic residues" evidence="9">
    <location>
        <begin position="258"/>
        <end position="268"/>
    </location>
</feature>
<evidence type="ECO:0000256" key="7">
    <source>
        <dbReference type="ARBA" id="ARBA00022833"/>
    </source>
</evidence>
<dbReference type="Pfam" id="PF05649">
    <property type="entry name" value="Peptidase_M13_N"/>
    <property type="match status" value="2"/>
</dbReference>
<dbReference type="InterPro" id="IPR000718">
    <property type="entry name" value="Peptidase_M13"/>
</dbReference>
<evidence type="ECO:0000256" key="9">
    <source>
        <dbReference type="SAM" id="MobiDB-lite"/>
    </source>
</evidence>
<dbReference type="PANTHER" id="PTHR11733:SF237">
    <property type="entry name" value="NEPRILYSIN-LIKE 4"/>
    <property type="match status" value="1"/>
</dbReference>
<feature type="non-terminal residue" evidence="12">
    <location>
        <position position="849"/>
    </location>
</feature>
<organism evidence="12 13">
    <name type="scientific">Pseudoatta argentina</name>
    <dbReference type="NCBI Taxonomy" id="621737"/>
    <lineage>
        <taxon>Eukaryota</taxon>
        <taxon>Metazoa</taxon>
        <taxon>Ecdysozoa</taxon>
        <taxon>Arthropoda</taxon>
        <taxon>Hexapoda</taxon>
        <taxon>Insecta</taxon>
        <taxon>Pterygota</taxon>
        <taxon>Neoptera</taxon>
        <taxon>Endopterygota</taxon>
        <taxon>Hymenoptera</taxon>
        <taxon>Apocrita</taxon>
        <taxon>Aculeata</taxon>
        <taxon>Formicoidea</taxon>
        <taxon>Formicidae</taxon>
        <taxon>Myrmicinae</taxon>
        <taxon>Pseudoatta</taxon>
    </lineage>
</organism>
<sequence length="849" mass="98753">MRDVTLSKIQEYPSNLAWLFGISKNANMKEKRAVCESEECKKMADFILGGMDRSVNPCDDFYEYACGKWPEKNTIPEGLSNWDIWIKLQLKTHQQVQEIVQSKITENDLPAVKLAKKWYKACMDMDAIEKEGIDPLVSTLSCLGGWPMTMEPDKWDERKYSWEKVDDQYMRLTAINAFNDVHIKKDSEDPKRVELDTVLPCMCVTIRNSMHGVLLLPSLKKQRKLIQGPNTNNTGNEDDNSGDNEDNDDNNNDKNGNEENDDEDNNDNNDDKNDDEKHDNNDTNKQDDANNNGTHEHDDNEENKEKRISVKKANKFARNKKLEHSRKIKSNINFKKHENHKMKKDRIKRRVISNVREKLRTRKIEKNHVKQAHKERIKKILKAPQISTEETIDQYDMTKLYADYISKVARAIAEARGVEVSEEHLYKDIQDMIKFHIKLVEITTGGGEEKELTLNDFQEWYERKTPRTSNSAIDWLYKIGELFDEAHVPVSSDMDIKISNPDYFSNLISLLDDTSSRTIVNYIHWNFLSRIIRTTTIEMRKLYDAWEEKKNNDDDQILGIPARSFKCTKEVEMSDMLAYEYVRKHFSDETTTAASDMMDDIQKEVEYQIKDSDWVDEDTKDFVLAKLVHMEKFIGYPNWYRNNTIVKRYYQGLIIGHSYYENTLSYERYSKWKELRQLLKEDEDDEIINIMNPVMVNAFFSPNLNSVALSAADFQSPLFAFGRLQAINYGIVETIMGHEVNHGFDDSGHLYNRKGKIVEWLSAMAEAYGKRAECFVEQFNNYGINKISNTIKLWCEDPAMSASKAKHDIHSIGRLRVIGTVSNSHDFAKAYNCPVGSAMNPEKKCHIWK</sequence>
<keyword evidence="8" id="KW-0482">Metalloprotease</keyword>
<feature type="compositionally biased region" description="Acidic residues" evidence="9">
    <location>
        <begin position="236"/>
        <end position="250"/>
    </location>
</feature>
<protein>
    <submittedName>
        <fullName evidence="12">NEP protein</fullName>
    </submittedName>
</protein>
<gene>
    <name evidence="12" type="primary">Mme</name>
    <name evidence="12" type="ORF">G6Z78_0005701</name>
</gene>
<keyword evidence="6" id="KW-0378">Hydrolase</keyword>
<feature type="region of interest" description="Disordered" evidence="9">
    <location>
        <begin position="226"/>
        <end position="322"/>
    </location>
</feature>
<evidence type="ECO:0000259" key="10">
    <source>
        <dbReference type="Pfam" id="PF01431"/>
    </source>
</evidence>
<proteinExistence type="inferred from homology"/>